<dbReference type="EMBL" id="VORX01000003">
    <property type="protein sequence ID" value="TXE08413.1"/>
    <property type="molecule type" value="Genomic_DNA"/>
</dbReference>
<dbReference type="Gene3D" id="2.40.170.20">
    <property type="entry name" value="TonB-dependent receptor, beta-barrel domain"/>
    <property type="match status" value="1"/>
</dbReference>
<dbReference type="PANTHER" id="PTHR40980:SF4">
    <property type="entry name" value="TONB-DEPENDENT RECEPTOR-LIKE BETA-BARREL DOMAIN-CONTAINING PROTEIN"/>
    <property type="match status" value="1"/>
</dbReference>
<organism evidence="5 6">
    <name type="scientific">Gelidibacter salicanalis</name>
    <dbReference type="NCBI Taxonomy" id="291193"/>
    <lineage>
        <taxon>Bacteria</taxon>
        <taxon>Pseudomonadati</taxon>
        <taxon>Bacteroidota</taxon>
        <taxon>Flavobacteriia</taxon>
        <taxon>Flavobacteriales</taxon>
        <taxon>Flavobacteriaceae</taxon>
        <taxon>Gelidibacter</taxon>
    </lineage>
</organism>
<proteinExistence type="predicted"/>
<evidence type="ECO:0000256" key="1">
    <source>
        <dbReference type="ARBA" id="ARBA00004442"/>
    </source>
</evidence>
<reference evidence="5 6" key="1">
    <citation type="submission" date="2019-08" db="EMBL/GenBank/DDBJ databases">
        <title>Genome sequence of Gelidibacter salicanalis IC162T.</title>
        <authorList>
            <person name="Bowman J.P."/>
        </authorList>
    </citation>
    <scope>NUCLEOTIDE SEQUENCE [LARGE SCALE GENOMIC DNA]</scope>
    <source>
        <strain evidence="5 6">IC162</strain>
    </source>
</reference>
<evidence type="ECO:0000259" key="4">
    <source>
        <dbReference type="Pfam" id="PF14905"/>
    </source>
</evidence>
<protein>
    <submittedName>
        <fullName evidence="5">TonB-dependent receptor</fullName>
    </submittedName>
</protein>
<dbReference type="SUPFAM" id="SSF49464">
    <property type="entry name" value="Carboxypeptidase regulatory domain-like"/>
    <property type="match status" value="1"/>
</dbReference>
<dbReference type="SUPFAM" id="SSF56935">
    <property type="entry name" value="Porins"/>
    <property type="match status" value="1"/>
</dbReference>
<keyword evidence="6" id="KW-1185">Reference proteome</keyword>
<evidence type="ECO:0000256" key="2">
    <source>
        <dbReference type="ARBA" id="ARBA00023136"/>
    </source>
</evidence>
<gene>
    <name evidence="5" type="ORF">ES711_07860</name>
</gene>
<name>A0A5C7ALE0_9FLAO</name>
<dbReference type="Pfam" id="PF13715">
    <property type="entry name" value="CarbopepD_reg_2"/>
    <property type="match status" value="1"/>
</dbReference>
<dbReference type="PANTHER" id="PTHR40980">
    <property type="entry name" value="PLUG DOMAIN-CONTAINING PROTEIN"/>
    <property type="match status" value="1"/>
</dbReference>
<evidence type="ECO:0000256" key="3">
    <source>
        <dbReference type="ARBA" id="ARBA00023237"/>
    </source>
</evidence>
<keyword evidence="3" id="KW-0998">Cell outer membrane</keyword>
<dbReference type="Proteomes" id="UP000321734">
    <property type="component" value="Unassembled WGS sequence"/>
</dbReference>
<dbReference type="InterPro" id="IPR008969">
    <property type="entry name" value="CarboxyPept-like_regulatory"/>
</dbReference>
<evidence type="ECO:0000313" key="5">
    <source>
        <dbReference type="EMBL" id="TXE08413.1"/>
    </source>
</evidence>
<evidence type="ECO:0000313" key="6">
    <source>
        <dbReference type="Proteomes" id="UP000321734"/>
    </source>
</evidence>
<keyword evidence="2" id="KW-0472">Membrane</keyword>
<comment type="subcellular location">
    <subcellularLocation>
        <location evidence="1">Cell outer membrane</location>
    </subcellularLocation>
</comment>
<dbReference type="OrthoDB" id="8764943at2"/>
<dbReference type="InterPro" id="IPR036942">
    <property type="entry name" value="Beta-barrel_TonB_sf"/>
</dbReference>
<accession>A0A5C7ALE0</accession>
<dbReference type="GO" id="GO:0009279">
    <property type="term" value="C:cell outer membrane"/>
    <property type="evidence" value="ECO:0007669"/>
    <property type="project" value="UniProtKB-SubCell"/>
</dbReference>
<dbReference type="Pfam" id="PF14905">
    <property type="entry name" value="OMP_b-brl_3"/>
    <property type="match status" value="1"/>
</dbReference>
<dbReference type="AlphaFoldDB" id="A0A5C7ALE0"/>
<sequence length="810" mass="92266">MCLKRSISFTYIVFALLSVTFSFGQDLSISGTVRDAEGLPIAFANIILKQAQDSAVVKGVSTNEKGIFLLDKINTDAYLLSVSFIGFTEVHKSISLERSIDMGTVTLNESSQQLDEVNILVKRPTLKKEADRLVFTIENTALIEGTMFEVLKNTPGILVLDNNIQVKNSKPTVYINDKKVQLNTEELIQLLEGSSANNIKSVEVITNPSAKYDASSGAVINIVMSKNLITGYRGNVFANFEQGVFPRYNPGTSHFFKNEKIDFFANYSYSQNKINRDQDEVVNYYDGANAIDEIFKSNVNRNTWSKTHNFNFNFDYTLNENNTLSLTSNMLVLPYFKYQINNSTQVLDANEALDYFFNANNLSDDDKYNLGFDLDYVHKFKNPGETLAINAHYTIFDYNRKQNVKSDYFDADGRFLETTAFLTDNHQNTNIYTAKADYTLPLGEGGNLELGAKGSAIKSSSNITQFDQVNGSQIIDSNNTDAFDYDEVIVAGYFNFSKDWDKLNLVTGLRAEQTNVESNSVLEGNSKTKDYLEWFPTASLSYTVSDQVSVYTNYKKSIQRPNYQNLNPFQFYLNDFNIVTGNPNLKPVIVDHAVIGTSLVQGTYTLEAYYKTYSNNIFELPYQDNVNNILTYTPVNLDKTVEFGFDFITYFYMLENWSVYFVTSFFNTHDEAEFEGIKIDRDQWSNYSVLSNDFTFLKDKSLNVNFNLTYMSKSMSGFREVQDILASELTMSKSVLKNKGSVSVVISDLFNTQNYDISSRYLNQNSRIYYDQDTRFIKLGFRYKFGNTNLETNQSSKSQQETERLEKSEN</sequence>
<feature type="domain" description="Outer membrane protein beta-barrel" evidence="4">
    <location>
        <begin position="378"/>
        <end position="783"/>
    </location>
</feature>
<keyword evidence="5" id="KW-0675">Receptor</keyword>
<comment type="caution">
    <text evidence="5">The sequence shown here is derived from an EMBL/GenBank/DDBJ whole genome shotgun (WGS) entry which is preliminary data.</text>
</comment>
<dbReference type="InterPro" id="IPR041700">
    <property type="entry name" value="OMP_b-brl_3"/>
</dbReference>
<dbReference type="Gene3D" id="2.60.40.1120">
    <property type="entry name" value="Carboxypeptidase-like, regulatory domain"/>
    <property type="match status" value="1"/>
</dbReference>